<reference evidence="1 2" key="1">
    <citation type="journal article" date="2020" name="ISME J.">
        <title>Comparative genomics reveals insights into cyanobacterial evolution and habitat adaptation.</title>
        <authorList>
            <person name="Chen M.Y."/>
            <person name="Teng W.K."/>
            <person name="Zhao L."/>
            <person name="Hu C.X."/>
            <person name="Zhou Y.K."/>
            <person name="Han B.P."/>
            <person name="Song L.R."/>
            <person name="Shu W.S."/>
        </authorList>
    </citation>
    <scope>NUCLEOTIDE SEQUENCE [LARGE SCALE GENOMIC DNA]</scope>
    <source>
        <strain evidence="1 2">FACHB-1370</strain>
    </source>
</reference>
<keyword evidence="2" id="KW-1185">Reference proteome</keyword>
<organism evidence="1 2">
    <name type="scientific">Planktothricoides raciborskii FACHB-1370</name>
    <dbReference type="NCBI Taxonomy" id="2949576"/>
    <lineage>
        <taxon>Bacteria</taxon>
        <taxon>Bacillati</taxon>
        <taxon>Cyanobacteriota</taxon>
        <taxon>Cyanophyceae</taxon>
        <taxon>Oscillatoriophycideae</taxon>
        <taxon>Oscillatoriales</taxon>
        <taxon>Oscillatoriaceae</taxon>
        <taxon>Planktothricoides</taxon>
    </lineage>
</organism>
<proteinExistence type="predicted"/>
<protein>
    <submittedName>
        <fullName evidence="1">Uncharacterized protein</fullName>
    </submittedName>
</protein>
<sequence>MLAADGLTDGLINLAADKIAIASHTNPRPFDFAARMRHRPETLFALTTKKLKETGFLC</sequence>
<dbReference type="Proteomes" id="UP000641954">
    <property type="component" value="Unassembled WGS sequence"/>
</dbReference>
<comment type="caution">
    <text evidence="1">The sequence shown here is derived from an EMBL/GenBank/DDBJ whole genome shotgun (WGS) entry which is preliminary data.</text>
</comment>
<accession>A0ABR8EAD9</accession>
<name>A0ABR8EAD9_9CYAN</name>
<gene>
    <name evidence="1" type="ORF">H6G72_08125</name>
</gene>
<evidence type="ECO:0000313" key="2">
    <source>
        <dbReference type="Proteomes" id="UP000641954"/>
    </source>
</evidence>
<dbReference type="EMBL" id="JACJSK010000009">
    <property type="protein sequence ID" value="MBD2543814.1"/>
    <property type="molecule type" value="Genomic_DNA"/>
</dbReference>
<evidence type="ECO:0000313" key="1">
    <source>
        <dbReference type="EMBL" id="MBD2543814.1"/>
    </source>
</evidence>